<dbReference type="InterPro" id="IPR006016">
    <property type="entry name" value="UspA"/>
</dbReference>
<evidence type="ECO:0000256" key="2">
    <source>
        <dbReference type="ARBA" id="ARBA00008791"/>
    </source>
</evidence>
<evidence type="ECO:0000256" key="5">
    <source>
        <dbReference type="PIRNR" id="PIRNR006276"/>
    </source>
</evidence>
<dbReference type="PANTHER" id="PTHR46268:SF23">
    <property type="entry name" value="UNIVERSAL STRESS PROTEIN A-RELATED"/>
    <property type="match status" value="1"/>
</dbReference>
<dbReference type="PIRSF" id="PIRSF006276">
    <property type="entry name" value="UspA"/>
    <property type="match status" value="1"/>
</dbReference>
<organism evidence="7 8">
    <name type="scientific">Shewanella hanedai</name>
    <name type="common">Alteromonas hanedai</name>
    <dbReference type="NCBI Taxonomy" id="25"/>
    <lineage>
        <taxon>Bacteria</taxon>
        <taxon>Pseudomonadati</taxon>
        <taxon>Pseudomonadota</taxon>
        <taxon>Gammaproteobacteria</taxon>
        <taxon>Alteromonadales</taxon>
        <taxon>Shewanellaceae</taxon>
        <taxon>Shewanella</taxon>
    </lineage>
</organism>
<keyword evidence="8" id="KW-1185">Reference proteome</keyword>
<dbReference type="PANTHER" id="PTHR46268">
    <property type="entry name" value="STRESS RESPONSE PROTEIN NHAX"/>
    <property type="match status" value="1"/>
</dbReference>
<sequence>MNYKHILLSVALNKDSDKVLKRAAHIAKQNHSLLSLIHVDLDILNTYEGMLGVDFEERDQALRQESIASMNKLIKAHGYEINEHIFHSGHVDDEILDSVKKHHIDLLIMGHHKSSLIKQMLASPSEPLLRNIPCDLMFIKLDDDKD</sequence>
<comment type="caution">
    <text evidence="7">The sequence shown here is derived from an EMBL/GenBank/DDBJ whole genome shotgun (WGS) entry which is preliminary data.</text>
</comment>
<dbReference type="Gene3D" id="3.40.50.620">
    <property type="entry name" value="HUPs"/>
    <property type="match status" value="1"/>
</dbReference>
<dbReference type="OrthoDB" id="9792500at2"/>
<feature type="domain" description="UspA" evidence="6">
    <location>
        <begin position="3"/>
        <end position="140"/>
    </location>
</feature>
<accession>A0A553JG57</accession>
<evidence type="ECO:0000259" key="6">
    <source>
        <dbReference type="Pfam" id="PF00582"/>
    </source>
</evidence>
<protein>
    <recommendedName>
        <fullName evidence="5">Universal stress protein</fullName>
    </recommendedName>
</protein>
<dbReference type="SUPFAM" id="SSF52402">
    <property type="entry name" value="Adenine nucleotide alpha hydrolases-like"/>
    <property type="match status" value="1"/>
</dbReference>
<dbReference type="PRINTS" id="PR01438">
    <property type="entry name" value="UNVRSLSTRESS"/>
</dbReference>
<evidence type="ECO:0000256" key="4">
    <source>
        <dbReference type="ARBA" id="ARBA00022490"/>
    </source>
</evidence>
<evidence type="ECO:0000313" key="8">
    <source>
        <dbReference type="Proteomes" id="UP000318126"/>
    </source>
</evidence>
<dbReference type="InterPro" id="IPR014729">
    <property type="entry name" value="Rossmann-like_a/b/a_fold"/>
</dbReference>
<comment type="similarity">
    <text evidence="2 5">Belongs to the universal stress protein A family.</text>
</comment>
<evidence type="ECO:0000256" key="3">
    <source>
        <dbReference type="ARBA" id="ARBA00011738"/>
    </source>
</evidence>
<dbReference type="Pfam" id="PF00582">
    <property type="entry name" value="Usp"/>
    <property type="match status" value="1"/>
</dbReference>
<proteinExistence type="inferred from homology"/>
<dbReference type="GO" id="GO:0005737">
    <property type="term" value="C:cytoplasm"/>
    <property type="evidence" value="ECO:0007669"/>
    <property type="project" value="UniProtKB-SubCell"/>
</dbReference>
<reference evidence="8" key="1">
    <citation type="submission" date="2019-07" db="EMBL/GenBank/DDBJ databases">
        <title>Shewanella sp. YLB-08 draft genomic sequence.</title>
        <authorList>
            <person name="Yu L."/>
        </authorList>
    </citation>
    <scope>NUCLEOTIDE SEQUENCE [LARGE SCALE GENOMIC DNA]</scope>
    <source>
        <strain evidence="8">JCM 20706</strain>
    </source>
</reference>
<gene>
    <name evidence="7" type="ORF">FN961_23735</name>
</gene>
<dbReference type="InterPro" id="IPR006015">
    <property type="entry name" value="Universal_stress_UspA"/>
</dbReference>
<comment type="subcellular location">
    <subcellularLocation>
        <location evidence="1 5">Cytoplasm</location>
    </subcellularLocation>
</comment>
<comment type="subunit">
    <text evidence="3">Homodimer.</text>
</comment>
<keyword evidence="4 5" id="KW-0963">Cytoplasm</keyword>
<dbReference type="RefSeq" id="WP_144042629.1">
    <property type="nucleotide sequence ID" value="NZ_BMPL01000052.1"/>
</dbReference>
<dbReference type="AlphaFoldDB" id="A0A553JG57"/>
<evidence type="ECO:0000313" key="7">
    <source>
        <dbReference type="EMBL" id="TRY11420.1"/>
    </source>
</evidence>
<name>A0A553JG57_SHEHA</name>
<dbReference type="EMBL" id="VKGK01000047">
    <property type="protein sequence ID" value="TRY11420.1"/>
    <property type="molecule type" value="Genomic_DNA"/>
</dbReference>
<evidence type="ECO:0000256" key="1">
    <source>
        <dbReference type="ARBA" id="ARBA00004496"/>
    </source>
</evidence>
<dbReference type="Proteomes" id="UP000318126">
    <property type="component" value="Unassembled WGS sequence"/>
</dbReference>